<dbReference type="AlphaFoldDB" id="A0A060BS36"/>
<proteinExistence type="predicted"/>
<protein>
    <submittedName>
        <fullName evidence="1">CAZy families CE4 protein</fullName>
    </submittedName>
</protein>
<dbReference type="EMBL" id="KF118502">
    <property type="protein sequence ID" value="AIA85764.1"/>
    <property type="molecule type" value="Genomic_DNA"/>
</dbReference>
<reference evidence="1" key="1">
    <citation type="journal article" date="2013" name="Environ. Microbiol.">
        <title>Seasonally variable intestinal metagenomes of the red palm weevil (Rhynchophorus ferrugineus).</title>
        <authorList>
            <person name="Jia S."/>
            <person name="Zhang X."/>
            <person name="Zhang G."/>
            <person name="Yin A."/>
            <person name="Zhang S."/>
            <person name="Li F."/>
            <person name="Wang L."/>
            <person name="Zhao D."/>
            <person name="Yun Q."/>
            <person name="Tala"/>
            <person name="Wang J."/>
            <person name="Sun G."/>
            <person name="Baabdullah M."/>
            <person name="Yu X."/>
            <person name="Hu S."/>
            <person name="Al-Mssallem I.S."/>
            <person name="Yu J."/>
        </authorList>
    </citation>
    <scope>NUCLEOTIDE SEQUENCE</scope>
</reference>
<accession>A0A060BS36</accession>
<name>A0A060BS36_9HYPH</name>
<sequence>MFERHDVPFTIFVCKGFSERSHTPWWETLEAVLNASDAIKFDLGADRSTSARRALPIVGR</sequence>
<feature type="non-terminal residue" evidence="1">
    <location>
        <position position="60"/>
    </location>
</feature>
<evidence type="ECO:0000313" key="1">
    <source>
        <dbReference type="EMBL" id="AIA85764.1"/>
    </source>
</evidence>
<organism evidence="1">
    <name type="scientific">uncultured Rhizobium sp</name>
    <dbReference type="NCBI Taxonomy" id="155567"/>
    <lineage>
        <taxon>Bacteria</taxon>
        <taxon>Pseudomonadati</taxon>
        <taxon>Pseudomonadota</taxon>
        <taxon>Alphaproteobacteria</taxon>
        <taxon>Hyphomicrobiales</taxon>
        <taxon>Rhizobiaceae</taxon>
        <taxon>Rhizobium/Agrobacterium group</taxon>
        <taxon>Rhizobium</taxon>
        <taxon>environmental samples</taxon>
    </lineage>
</organism>